<dbReference type="AlphaFoldDB" id="A0A814WCC1"/>
<feature type="chain" id="PRO_5032718276" evidence="1">
    <location>
        <begin position="25"/>
        <end position="108"/>
    </location>
</feature>
<evidence type="ECO:0000256" key="1">
    <source>
        <dbReference type="SAM" id="SignalP"/>
    </source>
</evidence>
<dbReference type="EMBL" id="CAJNOH010001305">
    <property type="protein sequence ID" value="CAF1202167.1"/>
    <property type="molecule type" value="Genomic_DNA"/>
</dbReference>
<name>A0A814WCC1_9BILA</name>
<sequence length="108" mass="12029">MVLRSTNSTILLSCCFLLPIPAHSSSNQHLAMAKELSRAYKHVEEVIDQIINGDNKLIFPESISDGSVYDNVVSESCERTFGFLRLSDSNQTANNNRLSQMHGLQQMA</sequence>
<proteinExistence type="predicted"/>
<dbReference type="Proteomes" id="UP000663854">
    <property type="component" value="Unassembled WGS sequence"/>
</dbReference>
<protein>
    <submittedName>
        <fullName evidence="2">Uncharacterized protein</fullName>
    </submittedName>
</protein>
<comment type="caution">
    <text evidence="2">The sequence shown here is derived from an EMBL/GenBank/DDBJ whole genome shotgun (WGS) entry which is preliminary data.</text>
</comment>
<evidence type="ECO:0000313" key="3">
    <source>
        <dbReference type="Proteomes" id="UP000663854"/>
    </source>
</evidence>
<reference evidence="2" key="1">
    <citation type="submission" date="2021-02" db="EMBL/GenBank/DDBJ databases">
        <authorList>
            <person name="Nowell W R."/>
        </authorList>
    </citation>
    <scope>NUCLEOTIDE SEQUENCE</scope>
</reference>
<evidence type="ECO:0000313" key="2">
    <source>
        <dbReference type="EMBL" id="CAF1202167.1"/>
    </source>
</evidence>
<gene>
    <name evidence="2" type="ORF">PYM288_LOCUS24938</name>
</gene>
<accession>A0A814WCC1</accession>
<feature type="signal peptide" evidence="1">
    <location>
        <begin position="1"/>
        <end position="24"/>
    </location>
</feature>
<organism evidence="2 3">
    <name type="scientific">Rotaria sordida</name>
    <dbReference type="NCBI Taxonomy" id="392033"/>
    <lineage>
        <taxon>Eukaryota</taxon>
        <taxon>Metazoa</taxon>
        <taxon>Spiralia</taxon>
        <taxon>Gnathifera</taxon>
        <taxon>Rotifera</taxon>
        <taxon>Eurotatoria</taxon>
        <taxon>Bdelloidea</taxon>
        <taxon>Philodinida</taxon>
        <taxon>Philodinidae</taxon>
        <taxon>Rotaria</taxon>
    </lineage>
</organism>
<keyword evidence="1" id="KW-0732">Signal</keyword>